<evidence type="ECO:0000313" key="7">
    <source>
        <dbReference type="EMBL" id="KAH7087509.1"/>
    </source>
</evidence>
<dbReference type="PANTHER" id="PTHR24068">
    <property type="entry name" value="UBIQUITIN-CONJUGATING ENZYME E2"/>
    <property type="match status" value="1"/>
</dbReference>
<evidence type="ECO:0000259" key="5">
    <source>
        <dbReference type="PROSITE" id="PS50234"/>
    </source>
</evidence>
<dbReference type="SMART" id="SM00504">
    <property type="entry name" value="Ubox"/>
    <property type="match status" value="1"/>
</dbReference>
<dbReference type="Pfam" id="PF00179">
    <property type="entry name" value="UQ_con"/>
    <property type="match status" value="1"/>
</dbReference>
<keyword evidence="8" id="KW-1185">Reference proteome</keyword>
<dbReference type="Pfam" id="PF04564">
    <property type="entry name" value="U-box"/>
    <property type="match status" value="1"/>
</dbReference>
<dbReference type="InterPro" id="IPR002035">
    <property type="entry name" value="VWF_A"/>
</dbReference>
<dbReference type="InterPro" id="IPR036465">
    <property type="entry name" value="vWFA_dom_sf"/>
</dbReference>
<evidence type="ECO:0000256" key="3">
    <source>
        <dbReference type="SAM" id="MobiDB-lite"/>
    </source>
</evidence>
<dbReference type="PROSITE" id="PS51698">
    <property type="entry name" value="U_BOX"/>
    <property type="match status" value="1"/>
</dbReference>
<reference evidence="7" key="1">
    <citation type="journal article" date="2021" name="Nat. Commun.">
        <title>Genetic determinants of endophytism in the Arabidopsis root mycobiome.</title>
        <authorList>
            <person name="Mesny F."/>
            <person name="Miyauchi S."/>
            <person name="Thiergart T."/>
            <person name="Pickel B."/>
            <person name="Atanasova L."/>
            <person name="Karlsson M."/>
            <person name="Huettel B."/>
            <person name="Barry K.W."/>
            <person name="Haridas S."/>
            <person name="Chen C."/>
            <person name="Bauer D."/>
            <person name="Andreopoulos W."/>
            <person name="Pangilinan J."/>
            <person name="LaButti K."/>
            <person name="Riley R."/>
            <person name="Lipzen A."/>
            <person name="Clum A."/>
            <person name="Drula E."/>
            <person name="Henrissat B."/>
            <person name="Kohler A."/>
            <person name="Grigoriev I.V."/>
            <person name="Martin F.M."/>
            <person name="Hacquard S."/>
        </authorList>
    </citation>
    <scope>NUCLEOTIDE SEQUENCE</scope>
    <source>
        <strain evidence="7">MPI-SDFR-AT-0120</strain>
    </source>
</reference>
<dbReference type="GO" id="GO:0016567">
    <property type="term" value="P:protein ubiquitination"/>
    <property type="evidence" value="ECO:0007669"/>
    <property type="project" value="InterPro"/>
</dbReference>
<comment type="caution">
    <text evidence="7">The sequence shown here is derived from an EMBL/GenBank/DDBJ whole genome shotgun (WGS) entry which is preliminary data.</text>
</comment>
<feature type="domain" description="VWFA" evidence="5">
    <location>
        <begin position="1189"/>
        <end position="1362"/>
    </location>
</feature>
<evidence type="ECO:0000256" key="2">
    <source>
        <dbReference type="ARBA" id="ARBA00023110"/>
    </source>
</evidence>
<protein>
    <recommendedName>
        <fullName evidence="1">peptidylprolyl isomerase</fullName>
        <ecNumber evidence="1">5.2.1.8</ecNumber>
    </recommendedName>
</protein>
<name>A0A8K0VYS0_9PLEO</name>
<gene>
    <name evidence="7" type="ORF">FB567DRAFT_346883</name>
</gene>
<dbReference type="InterPro" id="IPR013083">
    <property type="entry name" value="Znf_RING/FYVE/PHD"/>
</dbReference>
<evidence type="ECO:0000259" key="6">
    <source>
        <dbReference type="PROSITE" id="PS51698"/>
    </source>
</evidence>
<dbReference type="Gene3D" id="3.10.110.10">
    <property type="entry name" value="Ubiquitin Conjugating Enzyme"/>
    <property type="match status" value="1"/>
</dbReference>
<dbReference type="EC" id="5.2.1.8" evidence="1"/>
<dbReference type="OrthoDB" id="10069349at2759"/>
<dbReference type="InterPro" id="IPR016135">
    <property type="entry name" value="UBQ-conjugating_enzyme/RWD"/>
</dbReference>
<keyword evidence="2" id="KW-0697">Rotamase</keyword>
<feature type="domain" description="U-box" evidence="6">
    <location>
        <begin position="883"/>
        <end position="956"/>
    </location>
</feature>
<dbReference type="PROSITE" id="PS50127">
    <property type="entry name" value="UBC_2"/>
    <property type="match status" value="1"/>
</dbReference>
<dbReference type="Gene3D" id="3.40.50.410">
    <property type="entry name" value="von Willebrand factor, type A domain"/>
    <property type="match status" value="1"/>
</dbReference>
<evidence type="ECO:0000256" key="1">
    <source>
        <dbReference type="ARBA" id="ARBA00013194"/>
    </source>
</evidence>
<dbReference type="Proteomes" id="UP000813461">
    <property type="component" value="Unassembled WGS sequence"/>
</dbReference>
<dbReference type="CDD" id="cd00198">
    <property type="entry name" value="vWFA"/>
    <property type="match status" value="1"/>
</dbReference>
<organism evidence="7 8">
    <name type="scientific">Paraphoma chrysanthemicola</name>
    <dbReference type="NCBI Taxonomy" id="798071"/>
    <lineage>
        <taxon>Eukaryota</taxon>
        <taxon>Fungi</taxon>
        <taxon>Dikarya</taxon>
        <taxon>Ascomycota</taxon>
        <taxon>Pezizomycotina</taxon>
        <taxon>Dothideomycetes</taxon>
        <taxon>Pleosporomycetidae</taxon>
        <taxon>Pleosporales</taxon>
        <taxon>Pleosporineae</taxon>
        <taxon>Phaeosphaeriaceae</taxon>
        <taxon>Paraphoma</taxon>
    </lineage>
</organism>
<proteinExistence type="predicted"/>
<accession>A0A8K0VYS0</accession>
<dbReference type="GO" id="GO:0004842">
    <property type="term" value="F:ubiquitin-protein transferase activity"/>
    <property type="evidence" value="ECO:0007669"/>
    <property type="project" value="InterPro"/>
</dbReference>
<feature type="region of interest" description="Disordered" evidence="3">
    <location>
        <begin position="1363"/>
        <end position="1385"/>
    </location>
</feature>
<dbReference type="SUPFAM" id="SSF53300">
    <property type="entry name" value="vWA-like"/>
    <property type="match status" value="1"/>
</dbReference>
<dbReference type="Pfam" id="PF13519">
    <property type="entry name" value="VWA_2"/>
    <property type="match status" value="1"/>
</dbReference>
<dbReference type="SUPFAM" id="SSF57850">
    <property type="entry name" value="RING/U-box"/>
    <property type="match status" value="1"/>
</dbReference>
<dbReference type="EMBL" id="JAGMVJ010000009">
    <property type="protein sequence ID" value="KAH7087509.1"/>
    <property type="molecule type" value="Genomic_DNA"/>
</dbReference>
<dbReference type="SMART" id="SM00212">
    <property type="entry name" value="UBCc"/>
    <property type="match status" value="1"/>
</dbReference>
<dbReference type="SUPFAM" id="SSF54495">
    <property type="entry name" value="UBC-like"/>
    <property type="match status" value="1"/>
</dbReference>
<dbReference type="CDD" id="cd16655">
    <property type="entry name" value="RING-Ubox_WDSUB1-like"/>
    <property type="match status" value="1"/>
</dbReference>
<sequence>MATQIKARYTVKVIAGERSDKLLVLLDSTQPCSALVDTIRLRLKDTTLNLSEADATLHLEEPDGPMLYLADTLADVLPGAKETVVVVFQVKNANNPIQSPQHKPQSGERTLKIRVISPEQARSGSIDTIPPLQDALPLNSTLKELRAHVQQHLGYPADDGTCPELECNCNLARQIDEHATFNEEGAEVFKASHTVIVVHGNNEVVARPINSTTSDQMQEIAKEFMVHPSKILKLVGGVRETSGPLDSRQYIKLPVLAICSKDGHLAKGTSREGTGATREYRELIVDLHTSECPIEITAHNANTTLVDAGLDDCAIGGVLNIYAVQRWTHGQIELGHGKAGIFKKSDAWEHPHGQSDRGIANLLSTLRVFANLTAGRAMEDVRQDAVLHMIYLLTRYPPAVRATYILMRGETPRNSERAALAQCLYEVLKVVVPMPIVGSDPHRLFEGTRLLFGLILEKAKNLKLSKGGPDVNLPYVGMKVHDLRNKITMEPVLSTPVQTNAGLLDLGFYQAFQPGGLLVWTNAHNTAKVSRLDNVWSRVATLSGGTKAQVVGFDLDAIRSSTRYADRNDIGAIISPAELSELSYLASLCSRNELNVIAPSALPSATPPVLTLDREGSLAVYIGRKGCGGPGDDILMFRPTTNREEDSVDVSVVTQVLEPILARRRADGTAVFEAYGDQHRKVTAPDEIIMLCVDLSSSMGDRCGFVDVQDNEDDDAQLQLNRGATVSDSTESNSEDPAFPLPDVDELKEFLKAHESFDDMVAIIRSGKEDYQRRRNAEKVLEIVQQIDSQQIEAKRKRLDELRLNASHYALRTQAYTLERDLGALRNRSLRVQRHKNLLCAWLLTLVGHGAAIPDPLAWKPGDAIPVVPQAPGRTVQSGPKFEVPHDLCCHISSEVMDDPVITVDNYTYERKNIERWFQTNETSPLTNLVLNSLDLRSNTQKKGEIAAWISGSDITSRYKNLRGDSGMLRVSIKSPLNTWSLLLPRNLKQQELWELSFRLTKGRYTQFELQHRNSRLAPSQQSIGASVNTDHPVFITPLETTPSSARNDATEELCLVKVYHDSSYDRVIASFWEPKKTTRSLASVVFRYYRQKFMMNNSTTVDKPFAFWTGLRNIGDNHLRGTVLDGPWQPLSRFFTRSSATGSLKDESCVDMGDEADDDMEDDSSDQGFTVGTSDRPLVFKVALGRPSQSAAKRTTTLSRLDVLKQMFDAFINRLLAYNFQTHIGLITFGTTASVSQDITNAVENFRHQLNNMSAKGDTAVWDSLALAHDQLQHYGDKYPTAKLRVICISDGEDNKSKQNVVDVTSRLRRQNILVDSFCLGNALNDDLMTVSHLTGGYIFEPKTLDEAMAICELEPVLSSLERPETRSTSSSRSKESSSLRRFSKNPSLNSFRLASYEVSVQRVSQDVFPKRKEHPQLSESFVELGTFAKHSAQTRTDGNLRLSRIHSEIRNSGANPHPDYDIYICEPNMGFWKVVMQGPPGSTYAGGAFMLYIDMGADYPMFAPTARFSTPIYHPNINRHGRICHSILDRNWTVDTSNKDLIDTIYSLLLVPEFSDPINTVVTLNYHWDEVQFKEEAQKHIRKHASKSRAAWRKEIVG</sequence>
<dbReference type="GO" id="GO:0003755">
    <property type="term" value="F:peptidyl-prolyl cis-trans isomerase activity"/>
    <property type="evidence" value="ECO:0007669"/>
    <property type="project" value="UniProtKB-KW"/>
</dbReference>
<keyword evidence="2" id="KW-0413">Isomerase</keyword>
<dbReference type="InterPro" id="IPR003613">
    <property type="entry name" value="Ubox_domain"/>
</dbReference>
<evidence type="ECO:0000313" key="8">
    <source>
        <dbReference type="Proteomes" id="UP000813461"/>
    </source>
</evidence>
<dbReference type="PROSITE" id="PS50234">
    <property type="entry name" value="VWFA"/>
    <property type="match status" value="1"/>
</dbReference>
<feature type="domain" description="UBC core" evidence="4">
    <location>
        <begin position="1442"/>
        <end position="1588"/>
    </location>
</feature>
<dbReference type="InterPro" id="IPR000608">
    <property type="entry name" value="UBC"/>
</dbReference>
<evidence type="ECO:0000259" key="4">
    <source>
        <dbReference type="PROSITE" id="PS50127"/>
    </source>
</evidence>
<dbReference type="Gene3D" id="3.30.40.10">
    <property type="entry name" value="Zinc/RING finger domain, C3HC4 (zinc finger)"/>
    <property type="match status" value="1"/>
</dbReference>